<dbReference type="PANTHER" id="PTHR46847">
    <property type="entry name" value="D-ALLOSE-BINDING PERIPLASMIC PROTEIN-RELATED"/>
    <property type="match status" value="1"/>
</dbReference>
<dbReference type="InterPro" id="IPR025997">
    <property type="entry name" value="SBP_2_dom"/>
</dbReference>
<protein>
    <submittedName>
        <fullName evidence="6">Sugar ABC transporter substrate-binding protein</fullName>
    </submittedName>
</protein>
<sequence length="376" mass="39912">MWPPIAFRVSGRRAPSPAARHQGKAATRSKEDKMASKFLKAFAATAAGALVLALAVGCSSPSRDGGPASASAARPSSPQALSELNVGFFMTTTANPYAAIFSNAVQSAAKAAGVKLTEIDSNLDLQTQINQMQQAVARKTYNAWIVVPVDGAKVCNQVKAAINAGIRVMETNQYVCNGADIGQVGFTGWQTQETEAAWWKTILDQNSQAKVAFLAGPSTVGLVQSMKTQMETAFRDHPQASLVSYLNTDWSTQDGLRMTQDLLRAHPDVQVIVSSYSVVTRGAQQALAQAGLLGKVKVYDWAGDTWLVGQIQAGNVAMTLPGLPVSEGKASVDNLVAYWTGKPYPKVDTLTKGSALANGPYVTRQNAAGYEAQWTA</sequence>
<dbReference type="PANTHER" id="PTHR46847:SF1">
    <property type="entry name" value="D-ALLOSE-BINDING PERIPLASMIC PROTEIN-RELATED"/>
    <property type="match status" value="1"/>
</dbReference>
<comment type="subcellular location">
    <subcellularLocation>
        <location evidence="1">Cell envelope</location>
    </subcellularLocation>
</comment>
<evidence type="ECO:0000256" key="4">
    <source>
        <dbReference type="SAM" id="MobiDB-lite"/>
    </source>
</evidence>
<dbReference type="SUPFAM" id="SSF53822">
    <property type="entry name" value="Periplasmic binding protein-like I"/>
    <property type="match status" value="1"/>
</dbReference>
<name>A0A419I2C4_9PSEU</name>
<evidence type="ECO:0000256" key="1">
    <source>
        <dbReference type="ARBA" id="ARBA00004196"/>
    </source>
</evidence>
<dbReference type="GO" id="GO:0030246">
    <property type="term" value="F:carbohydrate binding"/>
    <property type="evidence" value="ECO:0007669"/>
    <property type="project" value="UniProtKB-ARBA"/>
</dbReference>
<dbReference type="GO" id="GO:0030313">
    <property type="term" value="C:cell envelope"/>
    <property type="evidence" value="ECO:0007669"/>
    <property type="project" value="UniProtKB-SubCell"/>
</dbReference>
<dbReference type="Pfam" id="PF13407">
    <property type="entry name" value="Peripla_BP_4"/>
    <property type="match status" value="1"/>
</dbReference>
<dbReference type="AlphaFoldDB" id="A0A419I2C4"/>
<proteinExistence type="inferred from homology"/>
<evidence type="ECO:0000256" key="3">
    <source>
        <dbReference type="ARBA" id="ARBA00022729"/>
    </source>
</evidence>
<evidence type="ECO:0000313" key="6">
    <source>
        <dbReference type="EMBL" id="RJQ84002.1"/>
    </source>
</evidence>
<evidence type="ECO:0000256" key="2">
    <source>
        <dbReference type="ARBA" id="ARBA00007639"/>
    </source>
</evidence>
<evidence type="ECO:0000313" key="7">
    <source>
        <dbReference type="Proteomes" id="UP000285112"/>
    </source>
</evidence>
<feature type="domain" description="Periplasmic binding protein" evidence="5">
    <location>
        <begin position="86"/>
        <end position="342"/>
    </location>
</feature>
<dbReference type="CDD" id="cd01536">
    <property type="entry name" value="PBP1_ABC_sugar_binding-like"/>
    <property type="match status" value="1"/>
</dbReference>
<dbReference type="InterPro" id="IPR028082">
    <property type="entry name" value="Peripla_BP_I"/>
</dbReference>
<dbReference type="EMBL" id="QZFV01000090">
    <property type="protein sequence ID" value="RJQ84002.1"/>
    <property type="molecule type" value="Genomic_DNA"/>
</dbReference>
<keyword evidence="3" id="KW-0732">Signal</keyword>
<dbReference type="Proteomes" id="UP000285112">
    <property type="component" value="Unassembled WGS sequence"/>
</dbReference>
<reference evidence="6 7" key="1">
    <citation type="submission" date="2018-09" db="EMBL/GenBank/DDBJ databases">
        <title>YIM PH 21725 draft genome.</title>
        <authorList>
            <person name="Miao C."/>
        </authorList>
    </citation>
    <scope>NUCLEOTIDE SEQUENCE [LARGE SCALE GENOMIC DNA]</scope>
    <source>
        <strain evidence="7">YIM PH21725</strain>
    </source>
</reference>
<comment type="caution">
    <text evidence="6">The sequence shown here is derived from an EMBL/GenBank/DDBJ whole genome shotgun (WGS) entry which is preliminary data.</text>
</comment>
<comment type="similarity">
    <text evidence="2">Belongs to the bacterial solute-binding protein 2 family.</text>
</comment>
<dbReference type="Gene3D" id="3.40.50.2300">
    <property type="match status" value="2"/>
</dbReference>
<organism evidence="6 7">
    <name type="scientific">Amycolatopsis panacis</name>
    <dbReference type="NCBI Taxonomy" id="2340917"/>
    <lineage>
        <taxon>Bacteria</taxon>
        <taxon>Bacillati</taxon>
        <taxon>Actinomycetota</taxon>
        <taxon>Actinomycetes</taxon>
        <taxon>Pseudonocardiales</taxon>
        <taxon>Pseudonocardiaceae</taxon>
        <taxon>Amycolatopsis</taxon>
    </lineage>
</organism>
<evidence type="ECO:0000259" key="5">
    <source>
        <dbReference type="Pfam" id="PF13407"/>
    </source>
</evidence>
<accession>A0A419I2C4</accession>
<feature type="region of interest" description="Disordered" evidence="4">
    <location>
        <begin position="8"/>
        <end position="31"/>
    </location>
</feature>
<gene>
    <name evidence="6" type="ORF">D5S19_18600</name>
</gene>
<keyword evidence="7" id="KW-1185">Reference proteome</keyword>